<dbReference type="SUPFAM" id="SSF46689">
    <property type="entry name" value="Homeodomain-like"/>
    <property type="match status" value="1"/>
</dbReference>
<feature type="compositionally biased region" description="Low complexity" evidence="5">
    <location>
        <begin position="52"/>
        <end position="63"/>
    </location>
</feature>
<feature type="compositionally biased region" description="Basic and acidic residues" evidence="5">
    <location>
        <begin position="25"/>
        <end position="34"/>
    </location>
</feature>
<evidence type="ECO:0000256" key="4">
    <source>
        <dbReference type="PROSITE-ProRule" id="PRU00335"/>
    </source>
</evidence>
<evidence type="ECO:0000313" key="7">
    <source>
        <dbReference type="EMBL" id="QIS09786.1"/>
    </source>
</evidence>
<evidence type="ECO:0000259" key="6">
    <source>
        <dbReference type="PROSITE" id="PS50977"/>
    </source>
</evidence>
<sequence>MRPDPGPIISVSNSNSTRALAGTEKSLDRDDRGSENIWTTRRNSTRPPAIDPGTSPPRTTTLTEPTPIRQTLWSPPHSAPLEYVWLVGNLPDGRARRALPKGPHKLDRDTVLASQRLRMFDAVVEVVTKKGYRTTTVADVIARAGVSRRTFYEHFADKDACFAAALRHGFEDLMVEIIDATDMGGVERDDRITAGWRGVCEALARRPAFARVFLLAAPQAGGEIQDQYERYLSQAAAALREHVTVARRKRPDLPAELSEAVAQAIVGAVARLLTTQLRAHGAERLPDLLPTILAVVNALLLVDIPPPSVD</sequence>
<evidence type="ECO:0000256" key="2">
    <source>
        <dbReference type="ARBA" id="ARBA00023125"/>
    </source>
</evidence>
<dbReference type="EMBL" id="CP046172">
    <property type="protein sequence ID" value="QIS09786.1"/>
    <property type="molecule type" value="Genomic_DNA"/>
</dbReference>
<proteinExistence type="predicted"/>
<protein>
    <submittedName>
        <fullName evidence="7">TetR family transcriptional regulator</fullName>
    </submittedName>
</protein>
<dbReference type="InterPro" id="IPR050109">
    <property type="entry name" value="HTH-type_TetR-like_transc_reg"/>
</dbReference>
<dbReference type="Proteomes" id="UP000503540">
    <property type="component" value="Chromosome"/>
</dbReference>
<keyword evidence="8" id="KW-1185">Reference proteome</keyword>
<reference evidence="7 8" key="1">
    <citation type="journal article" date="2019" name="ACS Chem. Biol.">
        <title>Identification and Mobilization of a Cryptic Antibiotic Biosynthesis Gene Locus from a Human-Pathogenic Nocardia Isolate.</title>
        <authorList>
            <person name="Herisse M."/>
            <person name="Ishida K."/>
            <person name="Porter J.L."/>
            <person name="Howden B."/>
            <person name="Hertweck C."/>
            <person name="Stinear T.P."/>
            <person name="Pidot S.J."/>
        </authorList>
    </citation>
    <scope>NUCLEOTIDE SEQUENCE [LARGE SCALE GENOMIC DNA]</scope>
    <source>
        <strain evidence="7 8">AUSMDU00012717</strain>
    </source>
</reference>
<name>A0A6G9Y9Q7_9NOCA</name>
<keyword evidence="3" id="KW-0804">Transcription</keyword>
<accession>A0A6G9Y9Q7</accession>
<dbReference type="PRINTS" id="PR00455">
    <property type="entry name" value="HTHTETR"/>
</dbReference>
<dbReference type="GO" id="GO:0003700">
    <property type="term" value="F:DNA-binding transcription factor activity"/>
    <property type="evidence" value="ECO:0007669"/>
    <property type="project" value="TreeGrafter"/>
</dbReference>
<evidence type="ECO:0000256" key="5">
    <source>
        <dbReference type="SAM" id="MobiDB-lite"/>
    </source>
</evidence>
<dbReference type="AlphaFoldDB" id="A0A6G9Y9Q7"/>
<feature type="DNA-binding region" description="H-T-H motif" evidence="4">
    <location>
        <begin position="136"/>
        <end position="155"/>
    </location>
</feature>
<dbReference type="InterPro" id="IPR001647">
    <property type="entry name" value="HTH_TetR"/>
</dbReference>
<feature type="compositionally biased region" description="Polar residues" evidence="5">
    <location>
        <begin position="36"/>
        <end position="46"/>
    </location>
</feature>
<keyword evidence="1" id="KW-0805">Transcription regulation</keyword>
<gene>
    <name evidence="7" type="ORF">F5544_09430</name>
</gene>
<evidence type="ECO:0000313" key="8">
    <source>
        <dbReference type="Proteomes" id="UP000503540"/>
    </source>
</evidence>
<keyword evidence="2 4" id="KW-0238">DNA-binding</keyword>
<organism evidence="7 8">
    <name type="scientific">Nocardia arthritidis</name>
    <dbReference type="NCBI Taxonomy" id="228602"/>
    <lineage>
        <taxon>Bacteria</taxon>
        <taxon>Bacillati</taxon>
        <taxon>Actinomycetota</taxon>
        <taxon>Actinomycetes</taxon>
        <taxon>Mycobacteriales</taxon>
        <taxon>Nocardiaceae</taxon>
        <taxon>Nocardia</taxon>
    </lineage>
</organism>
<evidence type="ECO:0000256" key="3">
    <source>
        <dbReference type="ARBA" id="ARBA00023163"/>
    </source>
</evidence>
<dbReference type="KEGG" id="nah:F5544_09430"/>
<dbReference type="InterPro" id="IPR009057">
    <property type="entry name" value="Homeodomain-like_sf"/>
</dbReference>
<dbReference type="GO" id="GO:0000976">
    <property type="term" value="F:transcription cis-regulatory region binding"/>
    <property type="evidence" value="ECO:0007669"/>
    <property type="project" value="TreeGrafter"/>
</dbReference>
<feature type="domain" description="HTH tetR-type" evidence="6">
    <location>
        <begin position="113"/>
        <end position="173"/>
    </location>
</feature>
<dbReference type="Gene3D" id="1.10.357.10">
    <property type="entry name" value="Tetracycline Repressor, domain 2"/>
    <property type="match status" value="1"/>
</dbReference>
<evidence type="ECO:0000256" key="1">
    <source>
        <dbReference type="ARBA" id="ARBA00023015"/>
    </source>
</evidence>
<dbReference type="Pfam" id="PF00440">
    <property type="entry name" value="TetR_N"/>
    <property type="match status" value="1"/>
</dbReference>
<dbReference type="PROSITE" id="PS50977">
    <property type="entry name" value="HTH_TETR_2"/>
    <property type="match status" value="1"/>
</dbReference>
<dbReference type="PANTHER" id="PTHR30055:SF234">
    <property type="entry name" value="HTH-TYPE TRANSCRIPTIONAL REGULATOR BETI"/>
    <property type="match status" value="1"/>
</dbReference>
<feature type="region of interest" description="Disordered" evidence="5">
    <location>
        <begin position="1"/>
        <end position="63"/>
    </location>
</feature>
<dbReference type="PANTHER" id="PTHR30055">
    <property type="entry name" value="HTH-TYPE TRANSCRIPTIONAL REGULATOR RUTR"/>
    <property type="match status" value="1"/>
</dbReference>